<evidence type="ECO:0000313" key="2">
    <source>
        <dbReference type="EMBL" id="RDK39397.1"/>
    </source>
</evidence>
<evidence type="ECO:0008006" key="4">
    <source>
        <dbReference type="Google" id="ProtNLM"/>
    </source>
</evidence>
<feature type="compositionally biased region" description="Basic and acidic residues" evidence="1">
    <location>
        <begin position="513"/>
        <end position="522"/>
    </location>
</feature>
<feature type="region of interest" description="Disordered" evidence="1">
    <location>
        <begin position="492"/>
        <end position="522"/>
    </location>
</feature>
<keyword evidence="3" id="KW-1185">Reference proteome</keyword>
<dbReference type="PANTHER" id="PTHR38119">
    <property type="entry name" value="BTB DOMAIN-CONTAINING PROTEIN-RELATED"/>
    <property type="match status" value="1"/>
</dbReference>
<sequence length="522" mass="59581">MPVLDFPNYVDGDVKLTIHPDVYRLHLNVLSTHSKVLRSLLGPPNEVNPLQHIQGMDHQGAYNLNLIGEAAHKFGVFQLQVPQQFTSEARGFWAVDYIPVWPVRTRRCWENIFRMFYLLPPFLHDDGPTRNILDNSWRVVELATDLEAEDFILPLLGAALEGYGQELYRCISDDPIGWVNLGLRIRSVIIYQESVIHIVGRWHYLTDEGHALLSNPIREICQRKYRDLQFDKQMTDTSILNHPVDDPQNRDVYTWMAKAFYQQWLCNSIADHKTYRSLDGGAAFYRAINAGGNAYLQVVDPEAHLVLLPIEQDEVAVMEHRLCQIKDAVKHLVAYLLENRSRFNPGVWGELHYLTCCEVTQRDIPWLTDRAAQEEVALLQTMNNALPAFYMDNLQFENRNVQTPQIIPPIVTERPLPSWSPKSPEGYHDRTPTQARSDVTSVVHEPDLSDDISVNSFISPPLWDEDDSTAHTESELPAVPAVESLTAGCPQNWDEGDNGLVTYPSPIFMQSPDDVKGHRDDT</sequence>
<proteinExistence type="predicted"/>
<organism evidence="2 3">
    <name type="scientific">Aspergillus phoenicis ATCC 13157</name>
    <dbReference type="NCBI Taxonomy" id="1353007"/>
    <lineage>
        <taxon>Eukaryota</taxon>
        <taxon>Fungi</taxon>
        <taxon>Dikarya</taxon>
        <taxon>Ascomycota</taxon>
        <taxon>Pezizomycotina</taxon>
        <taxon>Eurotiomycetes</taxon>
        <taxon>Eurotiomycetidae</taxon>
        <taxon>Eurotiales</taxon>
        <taxon>Aspergillaceae</taxon>
        <taxon>Aspergillus</taxon>
    </lineage>
</organism>
<protein>
    <recommendedName>
        <fullName evidence="4">BTB domain-containing protein</fullName>
    </recommendedName>
</protein>
<feature type="region of interest" description="Disordered" evidence="1">
    <location>
        <begin position="412"/>
        <end position="437"/>
    </location>
</feature>
<dbReference type="AlphaFoldDB" id="A0A370PB44"/>
<accession>A0A370PB44</accession>
<reference evidence="2 3" key="1">
    <citation type="submission" date="2018-07" db="EMBL/GenBank/DDBJ databases">
        <title>Section-level genome sequencing of Aspergillus section Nigri to investigate inter- and intra-species variation.</title>
        <authorList>
            <consortium name="DOE Joint Genome Institute"/>
            <person name="Vesth T.C."/>
            <person name="Nybo J.L."/>
            <person name="Theobald S."/>
            <person name="Frisvad J.C."/>
            <person name="Larsen T.O."/>
            <person name="Nielsen K.F."/>
            <person name="Hoof J.B."/>
            <person name="Brandl J."/>
            <person name="Salamov A."/>
            <person name="Riley R."/>
            <person name="Gladden J.M."/>
            <person name="Phatale P."/>
            <person name="Nielsen M.T."/>
            <person name="Lyhne E.K."/>
            <person name="Kogle M.E."/>
            <person name="Strasser K."/>
            <person name="McDonnell E."/>
            <person name="Barry K."/>
            <person name="Clum A."/>
            <person name="Chen C."/>
            <person name="Nolan M."/>
            <person name="Sandor L."/>
            <person name="Kuo A."/>
            <person name="Lipzen A."/>
            <person name="Hainaut M."/>
            <person name="Drula E."/>
            <person name="Tsang A."/>
            <person name="Magnuson J.K."/>
            <person name="Henrissat B."/>
            <person name="Wiebenga A."/>
            <person name="Simmons B.A."/>
            <person name="Makela M.R."/>
            <person name="De vries R.P."/>
            <person name="Grigoriev I.V."/>
            <person name="Mortensen U.H."/>
            <person name="Baker S.E."/>
            <person name="Andersen M.R."/>
        </authorList>
    </citation>
    <scope>NUCLEOTIDE SEQUENCE [LARGE SCALE GENOMIC DNA]</scope>
    <source>
        <strain evidence="2 3">ATCC 13157</strain>
    </source>
</reference>
<evidence type="ECO:0000256" key="1">
    <source>
        <dbReference type="SAM" id="MobiDB-lite"/>
    </source>
</evidence>
<evidence type="ECO:0000313" key="3">
    <source>
        <dbReference type="Proteomes" id="UP000254937"/>
    </source>
</evidence>
<gene>
    <name evidence="2" type="ORF">M752DRAFT_320786</name>
</gene>
<dbReference type="PANTHER" id="PTHR38119:SF2">
    <property type="entry name" value="TRANSCRIPTION FACTOR DOMAIN-CONTAINING PROTEIN"/>
    <property type="match status" value="1"/>
</dbReference>
<dbReference type="EMBL" id="KZ851861">
    <property type="protein sequence ID" value="RDK39397.1"/>
    <property type="molecule type" value="Genomic_DNA"/>
</dbReference>
<name>A0A370PB44_ASPPH</name>
<dbReference type="Proteomes" id="UP000254937">
    <property type="component" value="Unassembled WGS sequence"/>
</dbReference>